<dbReference type="OrthoDB" id="408541at2759"/>
<dbReference type="PANTHER" id="PTHR21392">
    <property type="entry name" value="TRNA-URIDINE AMINOCARBOXYPROPYLTRANSFERASE 2"/>
    <property type="match status" value="1"/>
</dbReference>
<keyword evidence="10" id="KW-1185">Reference proteome</keyword>
<comment type="catalytic activity">
    <reaction evidence="6">
        <text>a uridine in tRNA + S-adenosyl-L-methionine = a 3-[(3S)-3-amino-3-carboxypropyl]uridine in tRNA + S-methyl-5'-thioadenosine + H(+)</text>
        <dbReference type="Rhea" id="RHEA:62432"/>
        <dbReference type="Rhea" id="RHEA-COMP:13339"/>
        <dbReference type="Rhea" id="RHEA-COMP:16092"/>
        <dbReference type="ChEBI" id="CHEBI:15378"/>
        <dbReference type="ChEBI" id="CHEBI:17509"/>
        <dbReference type="ChEBI" id="CHEBI:59789"/>
        <dbReference type="ChEBI" id="CHEBI:65315"/>
        <dbReference type="ChEBI" id="CHEBI:82930"/>
        <dbReference type="EC" id="2.5.1.25"/>
    </reaction>
</comment>
<evidence type="ECO:0000313" key="10">
    <source>
        <dbReference type="Proteomes" id="UP000006727"/>
    </source>
</evidence>
<dbReference type="Gramene" id="Pp3c17_17160V3.1">
    <property type="protein sequence ID" value="Pp3c17_17160V3.1"/>
    <property type="gene ID" value="Pp3c17_17160"/>
</dbReference>
<accession>A0A2K1J4B1</accession>
<evidence type="ECO:0000259" key="7">
    <source>
        <dbReference type="SMART" id="SM01144"/>
    </source>
</evidence>
<dbReference type="Gramene" id="Pp3c17_17160V3.2">
    <property type="protein sequence ID" value="Pp3c17_17160V3.2"/>
    <property type="gene ID" value="Pp3c17_17160"/>
</dbReference>
<dbReference type="Gramene" id="Pp3c17_17160V3.8">
    <property type="protein sequence ID" value="Pp3c17_17160V3.8"/>
    <property type="gene ID" value="Pp3c17_17160"/>
</dbReference>
<dbReference type="EnsemblPlants" id="Pp3c17_17160V3.7">
    <property type="protein sequence ID" value="Pp3c17_17160V3.7"/>
    <property type="gene ID" value="Pp3c17_17160"/>
</dbReference>
<dbReference type="Proteomes" id="UP000006727">
    <property type="component" value="Chromosome 17"/>
</dbReference>
<comment type="similarity">
    <text evidence="5">Belongs to the TDD superfamily. DTWD2 family.</text>
</comment>
<dbReference type="EnsemblPlants" id="Pp3c17_17160V3.1">
    <property type="protein sequence ID" value="Pp3c17_17160V3.1"/>
    <property type="gene ID" value="Pp3c17_17160"/>
</dbReference>
<dbReference type="EC" id="2.5.1.25" evidence="1"/>
<dbReference type="GO" id="GO:0008033">
    <property type="term" value="P:tRNA processing"/>
    <property type="evidence" value="ECO:0007669"/>
    <property type="project" value="UniProtKB-KW"/>
</dbReference>
<dbReference type="Pfam" id="PF03942">
    <property type="entry name" value="DTW"/>
    <property type="match status" value="1"/>
</dbReference>
<dbReference type="FunCoup" id="A0A2K1J4B1">
    <property type="interactions" value="1845"/>
</dbReference>
<dbReference type="GeneID" id="112294484"/>
<dbReference type="RefSeq" id="XP_073396364.1">
    <property type="nucleotide sequence ID" value="XM_073540263.1"/>
</dbReference>
<name>A0A2K1J4B1_PHYPA</name>
<dbReference type="EnsemblPlants" id="Pp3c17_17160V3.8">
    <property type="protein sequence ID" value="Pp3c17_17160V3.8"/>
    <property type="gene ID" value="Pp3c17_17160"/>
</dbReference>
<dbReference type="GO" id="GO:0016432">
    <property type="term" value="F:tRNA-uridine aminocarboxypropyltransferase activity"/>
    <property type="evidence" value="ECO:0007669"/>
    <property type="project" value="UniProtKB-EC"/>
</dbReference>
<evidence type="ECO:0000256" key="5">
    <source>
        <dbReference type="ARBA" id="ARBA00034489"/>
    </source>
</evidence>
<dbReference type="InterPro" id="IPR039262">
    <property type="entry name" value="DTWD2/TAPT"/>
</dbReference>
<evidence type="ECO:0000256" key="2">
    <source>
        <dbReference type="ARBA" id="ARBA00022679"/>
    </source>
</evidence>
<keyword evidence="4" id="KW-0819">tRNA processing</keyword>
<dbReference type="PaxDb" id="3218-PP1S173_65V6.1"/>
<evidence type="ECO:0000313" key="8">
    <source>
        <dbReference type="EMBL" id="PNR36362.1"/>
    </source>
</evidence>
<organism evidence="8">
    <name type="scientific">Physcomitrium patens</name>
    <name type="common">Spreading-leaved earth moss</name>
    <name type="synonym">Physcomitrella patens</name>
    <dbReference type="NCBI Taxonomy" id="3218"/>
    <lineage>
        <taxon>Eukaryota</taxon>
        <taxon>Viridiplantae</taxon>
        <taxon>Streptophyta</taxon>
        <taxon>Embryophyta</taxon>
        <taxon>Bryophyta</taxon>
        <taxon>Bryophytina</taxon>
        <taxon>Bryopsida</taxon>
        <taxon>Funariidae</taxon>
        <taxon>Funariales</taxon>
        <taxon>Funariaceae</taxon>
        <taxon>Physcomitrium</taxon>
    </lineage>
</organism>
<gene>
    <name evidence="9" type="primary">LOC112294484</name>
    <name evidence="8" type="ORF">PHYPA_022213</name>
</gene>
<evidence type="ECO:0000313" key="9">
    <source>
        <dbReference type="EnsemblPlants" id="Pp3c17_17160V3.1"/>
    </source>
</evidence>
<proteinExistence type="inferred from homology"/>
<sequence>MRPICLGCVRPLSVCLCDVMPSPPPHLRTRLLILQHPHELKHKLATVPVLSRCVHPCHVIVGRRLHSANWPFSLSDDAEAGAHHTLLLFPAPDAVDLQSWYEAVGDQEGAECAAPVCIEDALARSIKGLNIEHNGNDENVQYSGTVEHLVEDNKLKCPVIGEFAGTGLNEWQTADYRITLVVLDGTWEHAQEMFKASLPFLSNFVTQVCLPFDLGSEGHGMGESDLIIRKEPFGGCVSTMEAVARALAVLEPDGHILEDKLMNVLRKMVSLQALHFSSPKIRPKLKKKSKIWNESNREIQQSTVCADTPGFRQCQVHGN</sequence>
<reference evidence="8 10" key="1">
    <citation type="journal article" date="2008" name="Science">
        <title>The Physcomitrella genome reveals evolutionary insights into the conquest of land by plants.</title>
        <authorList>
            <person name="Rensing S."/>
            <person name="Lang D."/>
            <person name="Zimmer A."/>
            <person name="Terry A."/>
            <person name="Salamov A."/>
            <person name="Shapiro H."/>
            <person name="Nishiyama T."/>
            <person name="Perroud P.-F."/>
            <person name="Lindquist E."/>
            <person name="Kamisugi Y."/>
            <person name="Tanahashi T."/>
            <person name="Sakakibara K."/>
            <person name="Fujita T."/>
            <person name="Oishi K."/>
            <person name="Shin-I T."/>
            <person name="Kuroki Y."/>
            <person name="Toyoda A."/>
            <person name="Suzuki Y."/>
            <person name="Hashimoto A."/>
            <person name="Yamaguchi K."/>
            <person name="Sugano A."/>
            <person name="Kohara Y."/>
            <person name="Fujiyama A."/>
            <person name="Anterola A."/>
            <person name="Aoki S."/>
            <person name="Ashton N."/>
            <person name="Barbazuk W.B."/>
            <person name="Barker E."/>
            <person name="Bennetzen J."/>
            <person name="Bezanilla M."/>
            <person name="Blankenship R."/>
            <person name="Cho S.H."/>
            <person name="Dutcher S."/>
            <person name="Estelle M."/>
            <person name="Fawcett J.A."/>
            <person name="Gundlach H."/>
            <person name="Hanada K."/>
            <person name="Heyl A."/>
            <person name="Hicks K.A."/>
            <person name="Hugh J."/>
            <person name="Lohr M."/>
            <person name="Mayer K."/>
            <person name="Melkozernov A."/>
            <person name="Murata T."/>
            <person name="Nelson D."/>
            <person name="Pils B."/>
            <person name="Prigge M."/>
            <person name="Reiss B."/>
            <person name="Renner T."/>
            <person name="Rombauts S."/>
            <person name="Rushton P."/>
            <person name="Sanderfoot A."/>
            <person name="Schween G."/>
            <person name="Shiu S.-H."/>
            <person name="Stueber K."/>
            <person name="Theodoulou F.L."/>
            <person name="Tu H."/>
            <person name="Van de Peer Y."/>
            <person name="Verrier P.J."/>
            <person name="Waters E."/>
            <person name="Wood A."/>
            <person name="Yang L."/>
            <person name="Cove D."/>
            <person name="Cuming A."/>
            <person name="Hasebe M."/>
            <person name="Lucas S."/>
            <person name="Mishler D.B."/>
            <person name="Reski R."/>
            <person name="Grigoriev I."/>
            <person name="Quatrano R.S."/>
            <person name="Boore J.L."/>
        </authorList>
    </citation>
    <scope>NUCLEOTIDE SEQUENCE [LARGE SCALE GENOMIC DNA]</scope>
    <source>
        <strain evidence="9 10">cv. Gransden 2004</strain>
    </source>
</reference>
<evidence type="ECO:0000256" key="6">
    <source>
        <dbReference type="ARBA" id="ARBA00048718"/>
    </source>
</evidence>
<dbReference type="EnsemblPlants" id="Pp3c17_17160V3.2">
    <property type="protein sequence ID" value="Pp3c17_17160V3.2"/>
    <property type="gene ID" value="Pp3c17_17160"/>
</dbReference>
<dbReference type="InterPro" id="IPR005636">
    <property type="entry name" value="DTW"/>
</dbReference>
<reference evidence="8 10" key="2">
    <citation type="journal article" date="2018" name="Plant J.">
        <title>The Physcomitrella patens chromosome-scale assembly reveals moss genome structure and evolution.</title>
        <authorList>
            <person name="Lang D."/>
            <person name="Ullrich K.K."/>
            <person name="Murat F."/>
            <person name="Fuchs J."/>
            <person name="Jenkins J."/>
            <person name="Haas F.B."/>
            <person name="Piednoel M."/>
            <person name="Gundlach H."/>
            <person name="Van Bel M."/>
            <person name="Meyberg R."/>
            <person name="Vives C."/>
            <person name="Morata J."/>
            <person name="Symeonidi A."/>
            <person name="Hiss M."/>
            <person name="Muchero W."/>
            <person name="Kamisugi Y."/>
            <person name="Saleh O."/>
            <person name="Blanc G."/>
            <person name="Decker E.L."/>
            <person name="van Gessel N."/>
            <person name="Grimwood J."/>
            <person name="Hayes R.D."/>
            <person name="Graham S.W."/>
            <person name="Gunter L.E."/>
            <person name="McDaniel S.F."/>
            <person name="Hoernstein S.N.W."/>
            <person name="Larsson A."/>
            <person name="Li F.W."/>
            <person name="Perroud P.F."/>
            <person name="Phillips J."/>
            <person name="Ranjan P."/>
            <person name="Rokshar D.S."/>
            <person name="Rothfels C.J."/>
            <person name="Schneider L."/>
            <person name="Shu S."/>
            <person name="Stevenson D.W."/>
            <person name="Thummler F."/>
            <person name="Tillich M."/>
            <person name="Villarreal Aguilar J.C."/>
            <person name="Widiez T."/>
            <person name="Wong G.K."/>
            <person name="Wymore A."/>
            <person name="Zhang Y."/>
            <person name="Zimmer A.D."/>
            <person name="Quatrano R.S."/>
            <person name="Mayer K.F.X."/>
            <person name="Goodstein D."/>
            <person name="Casacuberta J.M."/>
            <person name="Vandepoele K."/>
            <person name="Reski R."/>
            <person name="Cuming A.C."/>
            <person name="Tuskan G.A."/>
            <person name="Maumus F."/>
            <person name="Salse J."/>
            <person name="Schmutz J."/>
            <person name="Rensing S.A."/>
        </authorList>
    </citation>
    <scope>NUCLEOTIDE SEQUENCE [LARGE SCALE GENOMIC DNA]</scope>
    <source>
        <strain evidence="9 10">cv. Gransden 2004</strain>
    </source>
</reference>
<keyword evidence="2" id="KW-0808">Transferase</keyword>
<reference evidence="9" key="3">
    <citation type="submission" date="2020-12" db="UniProtKB">
        <authorList>
            <consortium name="EnsemblPlants"/>
        </authorList>
    </citation>
    <scope>IDENTIFICATION</scope>
</reference>
<keyword evidence="3" id="KW-0949">S-adenosyl-L-methionine</keyword>
<dbReference type="EMBL" id="ABEU02000017">
    <property type="protein sequence ID" value="PNR36362.1"/>
    <property type="molecule type" value="Genomic_DNA"/>
</dbReference>
<feature type="domain" description="DTW" evidence="7">
    <location>
        <begin position="1"/>
        <end position="277"/>
    </location>
</feature>
<dbReference type="SMART" id="SM01144">
    <property type="entry name" value="DTW"/>
    <property type="match status" value="1"/>
</dbReference>
<dbReference type="EnsemblPlants" id="Pp3c17_17160V3.6">
    <property type="protein sequence ID" value="Pp3c17_17160V3.6"/>
    <property type="gene ID" value="Pp3c17_17160"/>
</dbReference>
<dbReference type="Gramene" id="Pp3c17_17160V3.6">
    <property type="protein sequence ID" value="Pp3c17_17160V3.6"/>
    <property type="gene ID" value="Pp3c17_17160"/>
</dbReference>
<protein>
    <recommendedName>
        <fullName evidence="1">tRNA-uridine aminocarboxypropyltransferase</fullName>
        <ecNumber evidence="1">2.5.1.25</ecNumber>
    </recommendedName>
</protein>
<dbReference type="AlphaFoldDB" id="A0A2K1J4B1"/>
<evidence type="ECO:0000256" key="3">
    <source>
        <dbReference type="ARBA" id="ARBA00022691"/>
    </source>
</evidence>
<dbReference type="EnsemblPlants" id="Pp3c17_17160V3.5">
    <property type="protein sequence ID" value="Pp3c17_17160V3.5"/>
    <property type="gene ID" value="Pp3c17_17160"/>
</dbReference>
<dbReference type="Gramene" id="Pp3c17_17160V3.5">
    <property type="protein sequence ID" value="Pp3c17_17160V3.5"/>
    <property type="gene ID" value="Pp3c17_17160"/>
</dbReference>
<dbReference type="STRING" id="3218.A0A2K1J4B1"/>
<evidence type="ECO:0000256" key="1">
    <source>
        <dbReference type="ARBA" id="ARBA00012386"/>
    </source>
</evidence>
<evidence type="ECO:0000256" key="4">
    <source>
        <dbReference type="ARBA" id="ARBA00022694"/>
    </source>
</evidence>
<dbReference type="Gramene" id="Pp3c17_17160V3.7">
    <property type="protein sequence ID" value="Pp3c17_17160V3.7"/>
    <property type="gene ID" value="Pp3c17_17160"/>
</dbReference>
<dbReference type="PANTHER" id="PTHR21392:SF0">
    <property type="entry name" value="TRNA-URIDINE AMINOCARBOXYPROPYLTRANSFERASE 2"/>
    <property type="match status" value="1"/>
</dbReference>